<dbReference type="HOGENOM" id="CLU_001724_12_0_1"/>
<dbReference type="OrthoDB" id="5835829at2759"/>
<dbReference type="EMBL" id="KN837108">
    <property type="protein sequence ID" value="KIJ46277.1"/>
    <property type="molecule type" value="Genomic_DNA"/>
</dbReference>
<dbReference type="Pfam" id="PF00201">
    <property type="entry name" value="UDPGT"/>
    <property type="match status" value="1"/>
</dbReference>
<evidence type="ECO:0000313" key="2">
    <source>
        <dbReference type="EMBL" id="KIJ46277.1"/>
    </source>
</evidence>
<dbReference type="PANTHER" id="PTHR48045:SF31">
    <property type="entry name" value="UDP-GLYCOSYLTRANSFERASE 76B1-LIKE"/>
    <property type="match status" value="1"/>
</dbReference>
<proteinExistence type="predicted"/>
<dbReference type="GO" id="GO:0008194">
    <property type="term" value="F:UDP-glycosyltransferase activity"/>
    <property type="evidence" value="ECO:0007669"/>
    <property type="project" value="InterPro"/>
</dbReference>
<dbReference type="Gene3D" id="3.40.50.2000">
    <property type="entry name" value="Glycogen Phosphorylase B"/>
    <property type="match status" value="2"/>
</dbReference>
<keyword evidence="3" id="KW-1185">Reference proteome</keyword>
<accession>A0A0C9VUB6</accession>
<evidence type="ECO:0000313" key="3">
    <source>
        <dbReference type="Proteomes" id="UP000054279"/>
    </source>
</evidence>
<organism evidence="2 3">
    <name type="scientific">Sphaerobolus stellatus (strain SS14)</name>
    <dbReference type="NCBI Taxonomy" id="990650"/>
    <lineage>
        <taxon>Eukaryota</taxon>
        <taxon>Fungi</taxon>
        <taxon>Dikarya</taxon>
        <taxon>Basidiomycota</taxon>
        <taxon>Agaricomycotina</taxon>
        <taxon>Agaricomycetes</taxon>
        <taxon>Phallomycetidae</taxon>
        <taxon>Geastrales</taxon>
        <taxon>Sphaerobolaceae</taxon>
        <taxon>Sphaerobolus</taxon>
    </lineage>
</organism>
<keyword evidence="1 2" id="KW-0808">Transferase</keyword>
<dbReference type="InterPro" id="IPR002213">
    <property type="entry name" value="UDP_glucos_trans"/>
</dbReference>
<name>A0A0C9VUB6_SPHS4</name>
<dbReference type="AlphaFoldDB" id="A0A0C9VUB6"/>
<dbReference type="SUPFAM" id="SSF53756">
    <property type="entry name" value="UDP-Glycosyltransferase/glycogen phosphorylase"/>
    <property type="match status" value="1"/>
</dbReference>
<sequence length="164" mass="17630">MAVVPEETAAIVENSGIGVLSTWAPQQLILAHKATGWFLTHCGINSVVESLAEGVPMLAWPISGDQPDNAALLSITLNAGYQLTEARTGTSGLRKLKRGVQPTGTVEAIQRETREILEKARGKDGELKRMNAATIKNKMKAALEEDGEAITELNRLLAKVFSSH</sequence>
<dbReference type="PANTHER" id="PTHR48045">
    <property type="entry name" value="UDP-GLYCOSYLTRANSFERASE 72B1"/>
    <property type="match status" value="1"/>
</dbReference>
<protein>
    <submittedName>
        <fullName evidence="2">Glycosyltransferase family 1 protein</fullName>
    </submittedName>
</protein>
<dbReference type="Proteomes" id="UP000054279">
    <property type="component" value="Unassembled WGS sequence"/>
</dbReference>
<gene>
    <name evidence="2" type="ORF">M422DRAFT_250326</name>
</gene>
<reference evidence="2 3" key="1">
    <citation type="submission" date="2014-06" db="EMBL/GenBank/DDBJ databases">
        <title>Evolutionary Origins and Diversification of the Mycorrhizal Mutualists.</title>
        <authorList>
            <consortium name="DOE Joint Genome Institute"/>
            <consortium name="Mycorrhizal Genomics Consortium"/>
            <person name="Kohler A."/>
            <person name="Kuo A."/>
            <person name="Nagy L.G."/>
            <person name="Floudas D."/>
            <person name="Copeland A."/>
            <person name="Barry K.W."/>
            <person name="Cichocki N."/>
            <person name="Veneault-Fourrey C."/>
            <person name="LaButti K."/>
            <person name="Lindquist E.A."/>
            <person name="Lipzen A."/>
            <person name="Lundell T."/>
            <person name="Morin E."/>
            <person name="Murat C."/>
            <person name="Riley R."/>
            <person name="Ohm R."/>
            <person name="Sun H."/>
            <person name="Tunlid A."/>
            <person name="Henrissat B."/>
            <person name="Grigoriev I.V."/>
            <person name="Hibbett D.S."/>
            <person name="Martin F."/>
        </authorList>
    </citation>
    <scope>NUCLEOTIDE SEQUENCE [LARGE SCALE GENOMIC DNA]</scope>
    <source>
        <strain evidence="2 3">SS14</strain>
    </source>
</reference>
<evidence type="ECO:0000256" key="1">
    <source>
        <dbReference type="ARBA" id="ARBA00022679"/>
    </source>
</evidence>